<gene>
    <name evidence="1" type="ORF">K457DRAFT_1882661</name>
</gene>
<dbReference type="OrthoDB" id="2415614at2759"/>
<sequence length="244" mass="28069">MPSIINSASTPIDVDALLRLQSDAAWIYGKIWRNRVPCAQLQEVNDFPQFSSTRNTGELQHCTTLPATVLNQESLAALRTIPNLQSYTATFNKFKNTNNNLDLWINIGSTFVPFRVSKEIDFVFLKEVVQSGCLIEHLHRARRWMRNSVSALNPSFFEWYQQQMEIIRIDDPLFSVGLEPVSFASLLPLAGQEWMTSTILEAIMCDFEARYGFYNSNTNLFISPNRLSDWMREHPKLGNTTFYN</sequence>
<organism evidence="1 2">
    <name type="scientific">Linnemannia elongata AG-77</name>
    <dbReference type="NCBI Taxonomy" id="1314771"/>
    <lineage>
        <taxon>Eukaryota</taxon>
        <taxon>Fungi</taxon>
        <taxon>Fungi incertae sedis</taxon>
        <taxon>Mucoromycota</taxon>
        <taxon>Mortierellomycotina</taxon>
        <taxon>Mortierellomycetes</taxon>
        <taxon>Mortierellales</taxon>
        <taxon>Mortierellaceae</taxon>
        <taxon>Linnemannia</taxon>
    </lineage>
</organism>
<name>A0A197JCJ7_9FUNG</name>
<accession>A0A197JCJ7</accession>
<reference evidence="1 2" key="1">
    <citation type="submission" date="2016-05" db="EMBL/GenBank/DDBJ databases">
        <title>Genome sequencing reveals origins of a unique bacterial endosymbiosis in the earliest lineages of terrestrial Fungi.</title>
        <authorList>
            <consortium name="DOE Joint Genome Institute"/>
            <person name="Uehling J."/>
            <person name="Gryganskyi A."/>
            <person name="Hameed K."/>
            <person name="Tschaplinski T."/>
            <person name="Misztal P."/>
            <person name="Wu S."/>
            <person name="Desiro A."/>
            <person name="Vande Pol N."/>
            <person name="Du Z.-Y."/>
            <person name="Zienkiewicz A."/>
            <person name="Zienkiewicz K."/>
            <person name="Morin E."/>
            <person name="Tisserant E."/>
            <person name="Splivallo R."/>
            <person name="Hainaut M."/>
            <person name="Henrissat B."/>
            <person name="Ohm R."/>
            <person name="Kuo A."/>
            <person name="Yan J."/>
            <person name="Lipzen A."/>
            <person name="Nolan M."/>
            <person name="Labutti K."/>
            <person name="Barry K."/>
            <person name="Goldstein A."/>
            <person name="Labbe J."/>
            <person name="Schadt C."/>
            <person name="Tuskan G."/>
            <person name="Grigoriev I."/>
            <person name="Martin F."/>
            <person name="Vilgalys R."/>
            <person name="Bonito G."/>
        </authorList>
    </citation>
    <scope>NUCLEOTIDE SEQUENCE [LARGE SCALE GENOMIC DNA]</scope>
    <source>
        <strain evidence="1 2">AG-77</strain>
    </source>
</reference>
<dbReference type="AlphaFoldDB" id="A0A197JCJ7"/>
<proteinExistence type="predicted"/>
<dbReference type="Proteomes" id="UP000078512">
    <property type="component" value="Unassembled WGS sequence"/>
</dbReference>
<keyword evidence="2" id="KW-1185">Reference proteome</keyword>
<protein>
    <submittedName>
        <fullName evidence="1">Uncharacterized protein</fullName>
    </submittedName>
</protein>
<evidence type="ECO:0000313" key="1">
    <source>
        <dbReference type="EMBL" id="OAQ22184.1"/>
    </source>
</evidence>
<dbReference type="EMBL" id="KV442205">
    <property type="protein sequence ID" value="OAQ22184.1"/>
    <property type="molecule type" value="Genomic_DNA"/>
</dbReference>
<evidence type="ECO:0000313" key="2">
    <source>
        <dbReference type="Proteomes" id="UP000078512"/>
    </source>
</evidence>